<accession>A0A1B1NFY9</accession>
<dbReference type="EMBL" id="CP014989">
    <property type="protein sequence ID" value="ANS80340.1"/>
    <property type="molecule type" value="Genomic_DNA"/>
</dbReference>
<evidence type="ECO:0000313" key="8">
    <source>
        <dbReference type="Proteomes" id="UP000092482"/>
    </source>
</evidence>
<dbReference type="OrthoDB" id="9795789at2"/>
<dbReference type="KEGG" id="serj:SGUI_2944"/>
<proteinExistence type="inferred from homology"/>
<dbReference type="PROSITE" id="PS00584">
    <property type="entry name" value="PFKB_KINASES_2"/>
    <property type="match status" value="1"/>
</dbReference>
<dbReference type="GO" id="GO:0008865">
    <property type="term" value="F:fructokinase activity"/>
    <property type="evidence" value="ECO:0007669"/>
    <property type="project" value="UniProtKB-EC"/>
</dbReference>
<dbReference type="RefSeq" id="WP_066641619.1">
    <property type="nucleotide sequence ID" value="NZ_CP014989.1"/>
</dbReference>
<dbReference type="GO" id="GO:0005524">
    <property type="term" value="F:ATP binding"/>
    <property type="evidence" value="ECO:0007669"/>
    <property type="project" value="UniProtKB-KW"/>
</dbReference>
<dbReference type="PANTHER" id="PTHR43085:SF1">
    <property type="entry name" value="PSEUDOURIDINE KINASE-RELATED"/>
    <property type="match status" value="1"/>
</dbReference>
<dbReference type="InterPro" id="IPR011611">
    <property type="entry name" value="PfkB_dom"/>
</dbReference>
<dbReference type="AlphaFoldDB" id="A0A1B1NFY9"/>
<dbReference type="Gene3D" id="3.40.1190.20">
    <property type="match status" value="1"/>
</dbReference>
<comment type="similarity">
    <text evidence="1">Belongs to the carbohydrate kinase PfkB family.</text>
</comment>
<protein>
    <submittedName>
        <fullName evidence="7">Fructokinase</fullName>
        <ecNumber evidence="7">2.7.1.4</ecNumber>
    </submittedName>
</protein>
<evidence type="ECO:0000256" key="1">
    <source>
        <dbReference type="ARBA" id="ARBA00010688"/>
    </source>
</evidence>
<gene>
    <name evidence="7" type="ORF">SGUI_2944</name>
</gene>
<evidence type="ECO:0000256" key="2">
    <source>
        <dbReference type="ARBA" id="ARBA00022679"/>
    </source>
</evidence>
<name>A0A1B1NFY9_9MICO</name>
<dbReference type="CDD" id="cd01167">
    <property type="entry name" value="bac_FRK"/>
    <property type="match status" value="1"/>
</dbReference>
<evidence type="ECO:0000259" key="6">
    <source>
        <dbReference type="Pfam" id="PF00294"/>
    </source>
</evidence>
<dbReference type="SUPFAM" id="SSF53613">
    <property type="entry name" value="Ribokinase-like"/>
    <property type="match status" value="1"/>
</dbReference>
<keyword evidence="8" id="KW-1185">Reference proteome</keyword>
<keyword evidence="5" id="KW-0067">ATP-binding</keyword>
<feature type="domain" description="Carbohydrate kinase PfkB" evidence="6">
    <location>
        <begin position="2"/>
        <end position="301"/>
    </location>
</feature>
<evidence type="ECO:0000256" key="4">
    <source>
        <dbReference type="ARBA" id="ARBA00022777"/>
    </source>
</evidence>
<evidence type="ECO:0000313" key="7">
    <source>
        <dbReference type="EMBL" id="ANS80340.1"/>
    </source>
</evidence>
<dbReference type="PANTHER" id="PTHR43085">
    <property type="entry name" value="HEXOKINASE FAMILY MEMBER"/>
    <property type="match status" value="1"/>
</dbReference>
<sequence length="308" mass="32299">MAAVLTVGEALIDIVVPHGDGERSEHVGGSPANVAIGVSALDHDSRLTAYLAPDEHGDRVREHLERHDVQLTEGSTAADHTSTATAHLDADAVATYDFDLAWEVGPQDLSGVGHVHTGSIAATLEPGGSEVVRLIERARETATVSYDPNARPSIMGSPRDAQQRIEECIGRSDVVKASLEDVEWLYGEDVDVVQVVHEWGQLGPELVVVTRGGDGAVVHLSRDDTTLELPSLTVQVVDTVGAGDSFMSGLLSGLLDARLLGSPEARARLAHAELEDIAPALERAVACAGFTVARAGAAAPTRADLGLD</sequence>
<dbReference type="InterPro" id="IPR050306">
    <property type="entry name" value="PfkB_Carbo_kinase"/>
</dbReference>
<dbReference type="PATRIC" id="fig|1758689.4.peg.3071"/>
<evidence type="ECO:0000256" key="5">
    <source>
        <dbReference type="ARBA" id="ARBA00022840"/>
    </source>
</evidence>
<dbReference type="Proteomes" id="UP000092482">
    <property type="component" value="Chromosome"/>
</dbReference>
<keyword evidence="2 7" id="KW-0808">Transferase</keyword>
<organism evidence="7 8">
    <name type="scientific">Serinicoccus hydrothermalis</name>
    <dbReference type="NCBI Taxonomy" id="1758689"/>
    <lineage>
        <taxon>Bacteria</taxon>
        <taxon>Bacillati</taxon>
        <taxon>Actinomycetota</taxon>
        <taxon>Actinomycetes</taxon>
        <taxon>Micrococcales</taxon>
        <taxon>Ornithinimicrobiaceae</taxon>
        <taxon>Serinicoccus</taxon>
    </lineage>
</organism>
<dbReference type="Pfam" id="PF00294">
    <property type="entry name" value="PfkB"/>
    <property type="match status" value="1"/>
</dbReference>
<dbReference type="STRING" id="1758689.SGUI_2944"/>
<evidence type="ECO:0000256" key="3">
    <source>
        <dbReference type="ARBA" id="ARBA00022741"/>
    </source>
</evidence>
<reference evidence="7 8" key="1">
    <citation type="submission" date="2016-03" db="EMBL/GenBank/DDBJ databases">
        <title>Shallow-sea hydrothermal system.</title>
        <authorList>
            <person name="Tang K."/>
        </authorList>
    </citation>
    <scope>NUCLEOTIDE SEQUENCE [LARGE SCALE GENOMIC DNA]</scope>
    <source>
        <strain evidence="7 8">JLT9</strain>
    </source>
</reference>
<dbReference type="EC" id="2.7.1.4" evidence="7"/>
<dbReference type="InterPro" id="IPR002173">
    <property type="entry name" value="Carboh/pur_kinase_PfkB_CS"/>
</dbReference>
<keyword evidence="3" id="KW-0547">Nucleotide-binding</keyword>
<keyword evidence="4 7" id="KW-0418">Kinase</keyword>
<dbReference type="InterPro" id="IPR029056">
    <property type="entry name" value="Ribokinase-like"/>
</dbReference>